<dbReference type="PIRSF" id="PIRSF001143">
    <property type="entry name" value="Factor_X"/>
    <property type="match status" value="1"/>
</dbReference>
<dbReference type="InterPro" id="IPR033116">
    <property type="entry name" value="TRYPSIN_SER"/>
</dbReference>
<feature type="active site" description="Charge relay system" evidence="28">
    <location>
        <position position="279"/>
    </location>
</feature>
<evidence type="ECO:0000256" key="26">
    <source>
        <dbReference type="ARBA" id="ARBA00042403"/>
    </source>
</evidence>
<evidence type="ECO:0000256" key="13">
    <source>
        <dbReference type="ARBA" id="ARBA00022824"/>
    </source>
</evidence>
<feature type="active site" description="Charge relay system" evidence="28">
    <location>
        <position position="378"/>
    </location>
</feature>
<dbReference type="PROSITE" id="PS00011">
    <property type="entry name" value="GLA_1"/>
    <property type="match status" value="1"/>
</dbReference>
<evidence type="ECO:0000256" key="9">
    <source>
        <dbReference type="ARBA" id="ARBA00022685"/>
    </source>
</evidence>
<evidence type="ECO:0000313" key="36">
    <source>
        <dbReference type="Proteomes" id="UP000694545"/>
    </source>
</evidence>
<evidence type="ECO:0000256" key="8">
    <source>
        <dbReference type="ARBA" id="ARBA00022670"/>
    </source>
</evidence>
<evidence type="ECO:0000256" key="18">
    <source>
        <dbReference type="ARBA" id="ARBA00023145"/>
    </source>
</evidence>
<dbReference type="Pfam" id="PF00594">
    <property type="entry name" value="Gla"/>
    <property type="match status" value="1"/>
</dbReference>
<accession>A0A8D2LDL8</accession>
<proteinExistence type="inferred from homology"/>
<evidence type="ECO:0000256" key="30">
    <source>
        <dbReference type="RuleBase" id="RU363034"/>
    </source>
</evidence>
<dbReference type="PANTHER" id="PTHR24278:SF0">
    <property type="entry name" value="VITAMIN K-DEPENDENT PROTEIN C"/>
    <property type="match status" value="1"/>
</dbReference>
<dbReference type="InterPro" id="IPR000294">
    <property type="entry name" value="GLA_domain"/>
</dbReference>
<evidence type="ECO:0000256" key="1">
    <source>
        <dbReference type="ARBA" id="ARBA00004240"/>
    </source>
</evidence>
<evidence type="ECO:0000256" key="7">
    <source>
        <dbReference type="ARBA" id="ARBA00022536"/>
    </source>
</evidence>
<evidence type="ECO:0000256" key="10">
    <source>
        <dbReference type="ARBA" id="ARBA00022696"/>
    </source>
</evidence>
<dbReference type="KEGG" id="vko:123026188"/>
<dbReference type="InterPro" id="IPR035972">
    <property type="entry name" value="GLA-like_dom_SF"/>
</dbReference>
<dbReference type="GeneID" id="123026188"/>
<keyword evidence="20" id="KW-0325">Glycoprotein</keyword>
<evidence type="ECO:0000259" key="32">
    <source>
        <dbReference type="PROSITE" id="PS50026"/>
    </source>
</evidence>
<evidence type="ECO:0000256" key="21">
    <source>
        <dbReference type="ARBA" id="ARBA00036045"/>
    </source>
</evidence>
<keyword evidence="16" id="KW-0333">Golgi apparatus</keyword>
<dbReference type="PRINTS" id="PR00001">
    <property type="entry name" value="GLABLOOD"/>
</dbReference>
<dbReference type="GO" id="GO:0005615">
    <property type="term" value="C:extracellular space"/>
    <property type="evidence" value="ECO:0007669"/>
    <property type="project" value="TreeGrafter"/>
</dbReference>
<evidence type="ECO:0000256" key="19">
    <source>
        <dbReference type="ARBA" id="ARBA00023157"/>
    </source>
</evidence>
<feature type="domain" description="Peptidase S1" evidence="33">
    <location>
        <begin position="193"/>
        <end position="426"/>
    </location>
</feature>
<evidence type="ECO:0000256" key="16">
    <source>
        <dbReference type="ARBA" id="ARBA00023034"/>
    </source>
</evidence>
<dbReference type="InterPro" id="IPR001314">
    <property type="entry name" value="Peptidase_S1A"/>
</dbReference>
<dbReference type="CDD" id="cd00054">
    <property type="entry name" value="EGF_CA"/>
    <property type="match status" value="1"/>
</dbReference>
<dbReference type="PANTHER" id="PTHR24278">
    <property type="entry name" value="COAGULATION FACTOR"/>
    <property type="match status" value="1"/>
</dbReference>
<keyword evidence="6" id="KW-0964">Secreted</keyword>
<dbReference type="InterPro" id="IPR000742">
    <property type="entry name" value="EGF"/>
</dbReference>
<dbReference type="PROSITE" id="PS50998">
    <property type="entry name" value="GLA_2"/>
    <property type="match status" value="1"/>
</dbReference>
<dbReference type="GO" id="GO:0005509">
    <property type="term" value="F:calcium ion binding"/>
    <property type="evidence" value="ECO:0007669"/>
    <property type="project" value="InterPro"/>
</dbReference>
<evidence type="ECO:0000256" key="20">
    <source>
        <dbReference type="ARBA" id="ARBA00023180"/>
    </source>
</evidence>
<evidence type="ECO:0000259" key="33">
    <source>
        <dbReference type="PROSITE" id="PS50240"/>
    </source>
</evidence>
<keyword evidence="5" id="KW-0301">Gamma-carboxyglutamic acid</keyword>
<evidence type="ECO:0000256" key="25">
    <source>
        <dbReference type="ARBA" id="ARBA00041306"/>
    </source>
</evidence>
<evidence type="ECO:0000256" key="12">
    <source>
        <dbReference type="ARBA" id="ARBA00022801"/>
    </source>
</evidence>
<dbReference type="InterPro" id="IPR012224">
    <property type="entry name" value="Pept_S1A_FX"/>
</dbReference>
<dbReference type="InterPro" id="IPR017857">
    <property type="entry name" value="Coagulation_fac-like_Gla_dom"/>
</dbReference>
<evidence type="ECO:0000256" key="22">
    <source>
        <dbReference type="ARBA" id="ARBA00037553"/>
    </source>
</evidence>
<dbReference type="GO" id="GO:0005783">
    <property type="term" value="C:endoplasmic reticulum"/>
    <property type="evidence" value="ECO:0007669"/>
    <property type="project" value="UniProtKB-SubCell"/>
</dbReference>
<dbReference type="CDD" id="cd00190">
    <property type="entry name" value="Tryp_SPc"/>
    <property type="match status" value="1"/>
</dbReference>
<feature type="domain" description="EGF-like" evidence="32">
    <location>
        <begin position="90"/>
        <end position="125"/>
    </location>
</feature>
<evidence type="ECO:0000256" key="15">
    <source>
        <dbReference type="ARBA" id="ARBA00022837"/>
    </source>
</evidence>
<dbReference type="OrthoDB" id="9028152at2759"/>
<dbReference type="PROSITE" id="PS00134">
    <property type="entry name" value="TRYPSIN_HIS"/>
    <property type="match status" value="1"/>
</dbReference>
<evidence type="ECO:0000256" key="14">
    <source>
        <dbReference type="ARBA" id="ARBA00022825"/>
    </source>
</evidence>
<dbReference type="InterPro" id="IPR000152">
    <property type="entry name" value="EGF-type_Asp/Asn_hydroxyl_site"/>
</dbReference>
<dbReference type="GO" id="GO:0007596">
    <property type="term" value="P:blood coagulation"/>
    <property type="evidence" value="ECO:0007669"/>
    <property type="project" value="UniProtKB-KW"/>
</dbReference>
<dbReference type="PROSITE" id="PS50240">
    <property type="entry name" value="TRYPSIN_DOM"/>
    <property type="match status" value="1"/>
</dbReference>
<dbReference type="InterPro" id="IPR001254">
    <property type="entry name" value="Trypsin_dom"/>
</dbReference>
<dbReference type="Gene3D" id="2.10.25.10">
    <property type="entry name" value="Laminin"/>
    <property type="match status" value="2"/>
</dbReference>
<dbReference type="GO" id="GO:0006508">
    <property type="term" value="P:proteolysis"/>
    <property type="evidence" value="ECO:0007669"/>
    <property type="project" value="UniProtKB-KW"/>
</dbReference>
<reference evidence="35" key="2">
    <citation type="submission" date="2025-09" db="UniProtKB">
        <authorList>
            <consortium name="Ensembl"/>
        </authorList>
    </citation>
    <scope>IDENTIFICATION</scope>
</reference>
<evidence type="ECO:0000256" key="3">
    <source>
        <dbReference type="ARBA" id="ARBA00004613"/>
    </source>
</evidence>
<dbReference type="Pfam" id="PF00089">
    <property type="entry name" value="Trypsin"/>
    <property type="match status" value="1"/>
</dbReference>
<evidence type="ECO:0000256" key="6">
    <source>
        <dbReference type="ARBA" id="ARBA00022525"/>
    </source>
</evidence>
<keyword evidence="15" id="KW-0106">Calcium</keyword>
<feature type="signal peptide" evidence="31">
    <location>
        <begin position="1"/>
        <end position="26"/>
    </location>
</feature>
<feature type="disulfide bond" evidence="29">
    <location>
        <begin position="115"/>
        <end position="124"/>
    </location>
</feature>
<comment type="similarity">
    <text evidence="4">Belongs to the peptidase S1 family. Snake venom subfamily.</text>
</comment>
<dbReference type="InterPro" id="IPR050442">
    <property type="entry name" value="Peptidase_S1_coag_factors"/>
</dbReference>
<evidence type="ECO:0000256" key="11">
    <source>
        <dbReference type="ARBA" id="ARBA00022737"/>
    </source>
</evidence>
<dbReference type="PROSITE" id="PS01186">
    <property type="entry name" value="EGF_2"/>
    <property type="match status" value="1"/>
</dbReference>
<sequence length="433" mass="48644">MCCVMWRIVTILVFSAAFMLLGSHEASVFYSSQEANQVLKIQKRANSFLEEIKPGSLERECREEQCDFEEIYEIFQVKEISLDYWTKYYDGDQCTPNPCFNGTCRDGIANFKCICNEGWEGSVCQSEVLHTNCSIDNGGCEHFCEEAQKDDESYRYCSCASGYRLASNHTSCEPLGEYPCGKIVEQEPKIAKIVGGKTGRKGDSPWQVMLKNSKGKFTCGGTLIHPSWVLTAAHCLRGQSRIKLAFGKYYRRLEKDVQEIVADTLLPHENYSAITSDNDIALLHLAHPVSIDRFKLPICLPSKNLATQELMKEGTKTVVTGWGKRSEEKYNFSSVLQYIEIPLVPRNDCINAMWNAISDNMLCAGIQGDSRDACDGDSGGPMVTKFKSTWFLIGLVSWGEGCGKLDNYGIYTKVSSYLDWIEEKMKQGVSHTN</sequence>
<keyword evidence="13" id="KW-0256">Endoplasmic reticulum</keyword>
<evidence type="ECO:0000256" key="2">
    <source>
        <dbReference type="ARBA" id="ARBA00004555"/>
    </source>
</evidence>
<keyword evidence="11" id="KW-0677">Repeat</keyword>
<dbReference type="SUPFAM" id="SSF57630">
    <property type="entry name" value="GLA-domain"/>
    <property type="match status" value="1"/>
</dbReference>
<dbReference type="EC" id="3.4.21.69" evidence="23"/>
<dbReference type="SUPFAM" id="SSF57196">
    <property type="entry name" value="EGF/Laminin"/>
    <property type="match status" value="1"/>
</dbReference>
<feature type="chain" id="PRO_5034632587" description="Vitamin K-dependent protein C" evidence="31">
    <location>
        <begin position="27"/>
        <end position="433"/>
    </location>
</feature>
<keyword evidence="7 29" id="KW-0245">EGF-like domain</keyword>
<keyword evidence="8 30" id="KW-0645">Protease</keyword>
<keyword evidence="14 30" id="KW-0720">Serine protease</keyword>
<dbReference type="Gene3D" id="2.40.10.10">
    <property type="entry name" value="Trypsin-like serine proteases"/>
    <property type="match status" value="2"/>
</dbReference>
<comment type="subcellular location">
    <subcellularLocation>
        <location evidence="1">Endoplasmic reticulum</location>
    </subcellularLocation>
    <subcellularLocation>
        <location evidence="2">Golgi apparatus</location>
    </subcellularLocation>
    <subcellularLocation>
        <location evidence="3">Secreted</location>
    </subcellularLocation>
</comment>
<dbReference type="GO" id="GO:0030195">
    <property type="term" value="P:negative regulation of blood coagulation"/>
    <property type="evidence" value="ECO:0007669"/>
    <property type="project" value="TreeGrafter"/>
</dbReference>
<evidence type="ECO:0000256" key="24">
    <source>
        <dbReference type="ARBA" id="ARBA00040219"/>
    </source>
</evidence>
<dbReference type="FunFam" id="4.10.740.10:FF:000001">
    <property type="entry name" value="vitamin K-dependent protein S"/>
    <property type="match status" value="1"/>
</dbReference>
<evidence type="ECO:0000256" key="4">
    <source>
        <dbReference type="ARBA" id="ARBA00009228"/>
    </source>
</evidence>
<dbReference type="InterPro" id="IPR043504">
    <property type="entry name" value="Peptidase_S1_PA_chymotrypsin"/>
</dbReference>
<dbReference type="FunFam" id="2.40.10.10:FF:000003">
    <property type="entry name" value="Transmembrane serine protease 3"/>
    <property type="match status" value="1"/>
</dbReference>
<dbReference type="SMART" id="SM00179">
    <property type="entry name" value="EGF_CA"/>
    <property type="match status" value="1"/>
</dbReference>
<evidence type="ECO:0000256" key="28">
    <source>
        <dbReference type="PIRSR" id="PIRSR001143-1"/>
    </source>
</evidence>
<dbReference type="GO" id="GO:0005794">
    <property type="term" value="C:Golgi apparatus"/>
    <property type="evidence" value="ECO:0007669"/>
    <property type="project" value="UniProtKB-SubCell"/>
</dbReference>
<dbReference type="GO" id="GO:0004252">
    <property type="term" value="F:serine-type endopeptidase activity"/>
    <property type="evidence" value="ECO:0007669"/>
    <property type="project" value="UniProtKB-EC"/>
</dbReference>
<dbReference type="PRINTS" id="PR00722">
    <property type="entry name" value="CHYMOTRYPSIN"/>
</dbReference>
<dbReference type="Pfam" id="PF14670">
    <property type="entry name" value="FXa_inhibition"/>
    <property type="match status" value="1"/>
</dbReference>
<dbReference type="OMA" id="VAPHNEC"/>
<dbReference type="PROSITE" id="PS00010">
    <property type="entry name" value="ASX_HYDROXYL"/>
    <property type="match status" value="1"/>
</dbReference>
<dbReference type="CTD" id="5624"/>
<dbReference type="SMART" id="SM00069">
    <property type="entry name" value="GLA"/>
    <property type="match status" value="1"/>
</dbReference>
<protein>
    <recommendedName>
        <fullName evidence="24">Vitamin K-dependent protein C</fullName>
        <ecNumber evidence="23">3.4.21.69</ecNumber>
    </recommendedName>
    <alternativeName>
        <fullName evidence="27">Anticoagulant protein C</fullName>
    </alternativeName>
    <alternativeName>
        <fullName evidence="25">Autoprothrombin IIA</fullName>
    </alternativeName>
    <alternativeName>
        <fullName evidence="26">Blood coagulation factor XIV</fullName>
    </alternativeName>
</protein>
<keyword evidence="10" id="KW-0356">Hemostasis</keyword>
<evidence type="ECO:0000313" key="35">
    <source>
        <dbReference type="Ensembl" id="ENSVKKP00000020714.1"/>
    </source>
</evidence>
<dbReference type="PROSITE" id="PS00022">
    <property type="entry name" value="EGF_1"/>
    <property type="match status" value="1"/>
</dbReference>
<keyword evidence="18" id="KW-0865">Zymogen</keyword>
<dbReference type="AlphaFoldDB" id="A0A8D2LDL8"/>
<dbReference type="InterPro" id="IPR009003">
    <property type="entry name" value="Peptidase_S1_PA"/>
</dbReference>
<keyword evidence="17" id="KW-0094">Blood coagulation</keyword>
<dbReference type="Pfam" id="PF00008">
    <property type="entry name" value="EGF"/>
    <property type="match status" value="1"/>
</dbReference>
<dbReference type="InterPro" id="IPR018114">
    <property type="entry name" value="TRYPSIN_HIS"/>
</dbReference>
<dbReference type="InterPro" id="IPR018097">
    <property type="entry name" value="EGF_Ca-bd_CS"/>
</dbReference>
<dbReference type="PROSITE" id="PS00135">
    <property type="entry name" value="TRYPSIN_SER"/>
    <property type="match status" value="1"/>
</dbReference>
<dbReference type="SMART" id="SM00020">
    <property type="entry name" value="Tryp_SPc"/>
    <property type="match status" value="1"/>
</dbReference>
<keyword evidence="31" id="KW-0732">Signal</keyword>
<feature type="domain" description="Gla" evidence="34">
    <location>
        <begin position="44"/>
        <end position="90"/>
    </location>
</feature>
<dbReference type="Proteomes" id="UP000694545">
    <property type="component" value="Unplaced"/>
</dbReference>
<evidence type="ECO:0000256" key="31">
    <source>
        <dbReference type="SAM" id="SignalP"/>
    </source>
</evidence>
<evidence type="ECO:0000256" key="17">
    <source>
        <dbReference type="ARBA" id="ARBA00023084"/>
    </source>
</evidence>
<dbReference type="Ensembl" id="ENSVKKT00000021229.1">
    <property type="protein sequence ID" value="ENSVKKP00000020714.1"/>
    <property type="gene ID" value="ENSVKKG00000013920.1"/>
</dbReference>
<dbReference type="PROSITE" id="PS50026">
    <property type="entry name" value="EGF_3"/>
    <property type="match status" value="1"/>
</dbReference>
<evidence type="ECO:0000259" key="34">
    <source>
        <dbReference type="PROSITE" id="PS50998"/>
    </source>
</evidence>
<comment type="caution">
    <text evidence="29">Lacks conserved residue(s) required for the propagation of feature annotation.</text>
</comment>
<name>A0A8D2LDL8_VARKO</name>
<dbReference type="InterPro" id="IPR001881">
    <property type="entry name" value="EGF-like_Ca-bd_dom"/>
</dbReference>
<evidence type="ECO:0000256" key="23">
    <source>
        <dbReference type="ARBA" id="ARBA00038995"/>
    </source>
</evidence>
<keyword evidence="12 30" id="KW-0378">Hydrolase</keyword>
<gene>
    <name evidence="35" type="primary">PROC</name>
</gene>
<dbReference type="Gene3D" id="4.10.740.10">
    <property type="entry name" value="Coagulation Factor IX"/>
    <property type="match status" value="1"/>
</dbReference>
<evidence type="ECO:0000256" key="29">
    <source>
        <dbReference type="PROSITE-ProRule" id="PRU00076"/>
    </source>
</evidence>
<dbReference type="SMART" id="SM00181">
    <property type="entry name" value="EGF"/>
    <property type="match status" value="2"/>
</dbReference>
<keyword evidence="9" id="KW-0165">Cleavage on pair of basic residues</keyword>
<organism evidence="35 36">
    <name type="scientific">Varanus komodoensis</name>
    <name type="common">Komodo dragon</name>
    <dbReference type="NCBI Taxonomy" id="61221"/>
    <lineage>
        <taxon>Eukaryota</taxon>
        <taxon>Metazoa</taxon>
        <taxon>Chordata</taxon>
        <taxon>Craniata</taxon>
        <taxon>Vertebrata</taxon>
        <taxon>Euteleostomi</taxon>
        <taxon>Lepidosauria</taxon>
        <taxon>Squamata</taxon>
        <taxon>Bifurcata</taxon>
        <taxon>Unidentata</taxon>
        <taxon>Episquamata</taxon>
        <taxon>Toxicofera</taxon>
        <taxon>Anguimorpha</taxon>
        <taxon>Paleoanguimorpha</taxon>
        <taxon>Varanoidea</taxon>
        <taxon>Varanidae</taxon>
        <taxon>Varanus</taxon>
    </lineage>
</organism>
<keyword evidence="36" id="KW-1185">Reference proteome</keyword>
<dbReference type="SUPFAM" id="SSF50494">
    <property type="entry name" value="Trypsin-like serine proteases"/>
    <property type="match status" value="1"/>
</dbReference>
<dbReference type="GO" id="GO:0044469">
    <property type="term" value="P:venom-mediated blood coagulation"/>
    <property type="evidence" value="ECO:0007669"/>
    <property type="project" value="UniProtKB-ARBA"/>
</dbReference>
<feature type="disulfide bond" evidence="29">
    <location>
        <begin position="94"/>
        <end position="104"/>
    </location>
</feature>
<comment type="function">
    <text evidence="22">Protein C is a vitamin K-dependent serine protease that regulates blood coagulation by inactivating factors Va and VIIIa in the presence of calcium ions and phospholipids. Exerts a protective effect on the endothelial cell barrier function.</text>
</comment>
<feature type="active site" description="Charge relay system" evidence="28">
    <location>
        <position position="234"/>
    </location>
</feature>
<evidence type="ECO:0000256" key="27">
    <source>
        <dbReference type="ARBA" id="ARBA00042906"/>
    </source>
</evidence>
<dbReference type="RefSeq" id="XP_044291444.1">
    <property type="nucleotide sequence ID" value="XM_044435509.1"/>
</dbReference>
<reference evidence="35" key="1">
    <citation type="submission" date="2025-08" db="UniProtKB">
        <authorList>
            <consortium name="Ensembl"/>
        </authorList>
    </citation>
    <scope>IDENTIFICATION</scope>
</reference>
<comment type="catalytic activity">
    <reaction evidence="21">
        <text>Degradation of blood coagulation factors Va and VIIIa.</text>
        <dbReference type="EC" id="3.4.21.69"/>
    </reaction>
</comment>
<evidence type="ECO:0000256" key="5">
    <source>
        <dbReference type="ARBA" id="ARBA00022479"/>
    </source>
</evidence>
<dbReference type="PROSITE" id="PS01187">
    <property type="entry name" value="EGF_CA"/>
    <property type="match status" value="1"/>
</dbReference>
<keyword evidence="19 29" id="KW-1015">Disulfide bond</keyword>
<dbReference type="FunFam" id="2.10.25.10:FF:000006">
    <property type="entry name" value="Versican core protein-like isoform 1"/>
    <property type="match status" value="1"/>
</dbReference>